<keyword evidence="1" id="KW-0238">DNA-binding</keyword>
<gene>
    <name evidence="3" type="ORF">ACFFK8_10395</name>
</gene>
<dbReference type="InterPro" id="IPR001387">
    <property type="entry name" value="Cro/C1-type_HTH"/>
</dbReference>
<dbReference type="PANTHER" id="PTHR46558">
    <property type="entry name" value="TRACRIPTIONAL REGULATORY PROTEIN-RELATED-RELATED"/>
    <property type="match status" value="1"/>
</dbReference>
<dbReference type="InterPro" id="IPR010982">
    <property type="entry name" value="Lambda_DNA-bd_dom_sf"/>
</dbReference>
<organism evidence="3 4">
    <name type="scientific">Hallella seregens ATCC 51272</name>
    <dbReference type="NCBI Taxonomy" id="1336250"/>
    <lineage>
        <taxon>Bacteria</taxon>
        <taxon>Pseudomonadati</taxon>
        <taxon>Bacteroidota</taxon>
        <taxon>Bacteroidia</taxon>
        <taxon>Bacteroidales</taxon>
        <taxon>Prevotellaceae</taxon>
        <taxon>Hallella</taxon>
    </lineage>
</organism>
<dbReference type="PROSITE" id="PS50943">
    <property type="entry name" value="HTH_CROC1"/>
    <property type="match status" value="1"/>
</dbReference>
<accession>A0ABV5ZLE8</accession>
<evidence type="ECO:0000256" key="1">
    <source>
        <dbReference type="ARBA" id="ARBA00023125"/>
    </source>
</evidence>
<name>A0ABV5ZLE8_9BACT</name>
<protein>
    <submittedName>
        <fullName evidence="3">Helix-turn-helix transcriptional regulator</fullName>
    </submittedName>
</protein>
<dbReference type="Proteomes" id="UP001589688">
    <property type="component" value="Unassembled WGS sequence"/>
</dbReference>
<feature type="domain" description="HTH cro/C1-type" evidence="2">
    <location>
        <begin position="9"/>
        <end position="63"/>
    </location>
</feature>
<dbReference type="GeneID" id="78498755"/>
<evidence type="ECO:0000313" key="4">
    <source>
        <dbReference type="Proteomes" id="UP001589688"/>
    </source>
</evidence>
<sequence>MEQKNLNRLRVIIAEKNLTNKWLSEQLGVGQATISKWVQNNAQPNLEMLIKIAKVLNVDLNELVRFDEVSINEK</sequence>
<dbReference type="CDD" id="cd00093">
    <property type="entry name" value="HTH_XRE"/>
    <property type="match status" value="1"/>
</dbReference>
<evidence type="ECO:0000259" key="2">
    <source>
        <dbReference type="PROSITE" id="PS50943"/>
    </source>
</evidence>
<comment type="caution">
    <text evidence="3">The sequence shown here is derived from an EMBL/GenBank/DDBJ whole genome shotgun (WGS) entry which is preliminary data.</text>
</comment>
<dbReference type="RefSeq" id="WP_021826311.1">
    <property type="nucleotide sequence ID" value="NZ_JBHLZF010000002.1"/>
</dbReference>
<dbReference type="SMART" id="SM00530">
    <property type="entry name" value="HTH_XRE"/>
    <property type="match status" value="1"/>
</dbReference>
<keyword evidence="4" id="KW-1185">Reference proteome</keyword>
<proteinExistence type="predicted"/>
<dbReference type="PANTHER" id="PTHR46558:SF11">
    <property type="entry name" value="HTH-TYPE TRANSCRIPTIONAL REGULATOR XRE"/>
    <property type="match status" value="1"/>
</dbReference>
<dbReference type="Pfam" id="PF01381">
    <property type="entry name" value="HTH_3"/>
    <property type="match status" value="1"/>
</dbReference>
<dbReference type="Gene3D" id="1.10.260.40">
    <property type="entry name" value="lambda repressor-like DNA-binding domains"/>
    <property type="match status" value="1"/>
</dbReference>
<dbReference type="EMBL" id="JBHLZF010000002">
    <property type="protein sequence ID" value="MFB9898185.1"/>
    <property type="molecule type" value="Genomic_DNA"/>
</dbReference>
<evidence type="ECO:0000313" key="3">
    <source>
        <dbReference type="EMBL" id="MFB9898185.1"/>
    </source>
</evidence>
<dbReference type="SUPFAM" id="SSF47413">
    <property type="entry name" value="lambda repressor-like DNA-binding domains"/>
    <property type="match status" value="1"/>
</dbReference>
<reference evidence="3 4" key="1">
    <citation type="submission" date="2024-09" db="EMBL/GenBank/DDBJ databases">
        <authorList>
            <person name="Sun Q."/>
            <person name="Mori K."/>
        </authorList>
    </citation>
    <scope>NUCLEOTIDE SEQUENCE [LARGE SCALE GENOMIC DNA]</scope>
    <source>
        <strain evidence="3 4">ATCC 51272</strain>
    </source>
</reference>